<keyword evidence="1" id="KW-0802">TPR repeat</keyword>
<gene>
    <name evidence="3" type="ORF">APORC_0880</name>
</gene>
<sequence>MYWYKKTLIFPFILLLFTSCSIDFFNQETLNEQKNTDIKSVQKKRFKTIEHKDIFLEEVFAYNAYMLQTEGRFVEANEILFQLYLDTNKYKYLLENFLNLIVLENYKEIIVKTEKYFLYDIEEEEEFLRYYSFSLLKESNLDESLKIALKLTKKYKNLKNFELLGNIYLVKQDYQNAYNSYLKALTFDSNSIASIHALSGLDFFNFNKKEEAVFRVEESLKNTNYNYNLVLQLYTFLNILKDDKKTEDFLKESYEFYDKNGFMIERNALINLIFNRFENQDKTILFFERNKIEDEVLVELYIAKGDKEKALSLANKIYSKNRTIIVLSQKATLTYELALEKKELSQTKLKSVIEMLEEIVKVNKNQAYYLNYLAYLLIDHDIDYERGIKLVREALLQEPNNLAYIDTLAWGEYKIKNCKEAYGFMNYIVQQIGLEDEEIKLHFNKIKECLEDDFR</sequence>
<dbReference type="RefSeq" id="WP_066387050.1">
    <property type="nucleotide sequence ID" value="NZ_CP036246.2"/>
</dbReference>
<dbReference type="InterPro" id="IPR019734">
    <property type="entry name" value="TPR_rpt"/>
</dbReference>
<feature type="chain" id="PRO_5022740949" evidence="2">
    <location>
        <begin position="23"/>
        <end position="455"/>
    </location>
</feature>
<dbReference type="InterPro" id="IPR011990">
    <property type="entry name" value="TPR-like_helical_dom_sf"/>
</dbReference>
<dbReference type="Proteomes" id="UP000322644">
    <property type="component" value="Chromosome"/>
</dbReference>
<evidence type="ECO:0000313" key="4">
    <source>
        <dbReference type="Proteomes" id="UP000322644"/>
    </source>
</evidence>
<dbReference type="KEGG" id="apoc:APORC_0880"/>
<accession>A0A5C2HHC3</accession>
<dbReference type="PROSITE" id="PS50005">
    <property type="entry name" value="TPR"/>
    <property type="match status" value="1"/>
</dbReference>
<reference evidence="3 4" key="2">
    <citation type="submission" date="2019-09" db="EMBL/GenBank/DDBJ databases">
        <title>Taxonomic note: a critical rebuttal of the proposed division of the genus Arcobacter into six genera, emended descriptions of Arcobacter anaerophilus and the genus Arcobacter, and an assessment of genus-level boundaries for Epsilonproteobacteria using in silico genomic comparator tools.</title>
        <authorList>
            <person name="On S.L.W."/>
            <person name="Miller W.G."/>
            <person name="Biggs P."/>
            <person name="Cornelius A."/>
            <person name="Vandamme P."/>
        </authorList>
    </citation>
    <scope>NUCLEOTIDE SEQUENCE [LARGE SCALE GENOMIC DNA]</scope>
    <source>
        <strain evidence="3 4">CCUG 56899</strain>
    </source>
</reference>
<dbReference type="Gene3D" id="1.25.40.10">
    <property type="entry name" value="Tetratricopeptide repeat domain"/>
    <property type="match status" value="1"/>
</dbReference>
<feature type="signal peptide" evidence="2">
    <location>
        <begin position="1"/>
        <end position="22"/>
    </location>
</feature>
<proteinExistence type="predicted"/>
<reference evidence="3 4" key="1">
    <citation type="submission" date="2019-09" db="EMBL/GenBank/DDBJ databases">
        <title>Complete genome sequencing of four Arcobacter species reveals a diverse suite of mobile elements.</title>
        <authorList>
            <person name="Miller W.G."/>
            <person name="Yee E."/>
            <person name="Bono J.L."/>
        </authorList>
    </citation>
    <scope>NUCLEOTIDE SEQUENCE [LARGE SCALE GENOMIC DNA]</scope>
    <source>
        <strain evidence="3 4">CCUG 56899</strain>
    </source>
</reference>
<dbReference type="EMBL" id="CP036246">
    <property type="protein sequence ID" value="QEP40482.1"/>
    <property type="molecule type" value="Genomic_DNA"/>
</dbReference>
<dbReference type="PROSITE" id="PS51257">
    <property type="entry name" value="PROKAR_LIPOPROTEIN"/>
    <property type="match status" value="1"/>
</dbReference>
<organism evidence="3 4">
    <name type="scientific">Arcobacter porcinus</name>
    <dbReference type="NCBI Taxonomy" id="1935204"/>
    <lineage>
        <taxon>Bacteria</taxon>
        <taxon>Pseudomonadati</taxon>
        <taxon>Campylobacterota</taxon>
        <taxon>Epsilonproteobacteria</taxon>
        <taxon>Campylobacterales</taxon>
        <taxon>Arcobacteraceae</taxon>
        <taxon>Arcobacter</taxon>
    </lineage>
</organism>
<protein>
    <submittedName>
        <fullName evidence="3">Tetratricopeptide repeat protein</fullName>
    </submittedName>
</protein>
<feature type="repeat" description="TPR" evidence="1">
    <location>
        <begin position="158"/>
        <end position="191"/>
    </location>
</feature>
<evidence type="ECO:0000256" key="2">
    <source>
        <dbReference type="SAM" id="SignalP"/>
    </source>
</evidence>
<evidence type="ECO:0000256" key="1">
    <source>
        <dbReference type="PROSITE-ProRule" id="PRU00339"/>
    </source>
</evidence>
<dbReference type="SUPFAM" id="SSF48452">
    <property type="entry name" value="TPR-like"/>
    <property type="match status" value="1"/>
</dbReference>
<name>A0A5C2HHC3_9BACT</name>
<dbReference type="AlphaFoldDB" id="A0A5C2HHC3"/>
<keyword evidence="2" id="KW-0732">Signal</keyword>
<evidence type="ECO:0000313" key="3">
    <source>
        <dbReference type="EMBL" id="QEP40482.1"/>
    </source>
</evidence>